<evidence type="ECO:0000313" key="2">
    <source>
        <dbReference type="EMBL" id="KOM28286.1"/>
    </source>
</evidence>
<dbReference type="AlphaFoldDB" id="A0A0L9TD11"/>
<gene>
    <name evidence="2" type="ORF">LR48_Vigan511s010900</name>
</gene>
<accession>A0A0L9TD11</accession>
<feature type="region of interest" description="Disordered" evidence="1">
    <location>
        <begin position="1"/>
        <end position="32"/>
    </location>
</feature>
<dbReference type="EMBL" id="KQ258419">
    <property type="protein sequence ID" value="KOM28286.1"/>
    <property type="molecule type" value="Genomic_DNA"/>
</dbReference>
<proteinExistence type="predicted"/>
<dbReference type="Gramene" id="KOM28286">
    <property type="protein sequence ID" value="KOM28286"/>
    <property type="gene ID" value="LR48_Vigan511s010900"/>
</dbReference>
<name>A0A0L9TD11_PHAAN</name>
<reference evidence="3" key="1">
    <citation type="journal article" date="2015" name="Proc. Natl. Acad. Sci. U.S.A.">
        <title>Genome sequencing of adzuki bean (Vigna angularis) provides insight into high starch and low fat accumulation and domestication.</title>
        <authorList>
            <person name="Yang K."/>
            <person name="Tian Z."/>
            <person name="Chen C."/>
            <person name="Luo L."/>
            <person name="Zhao B."/>
            <person name="Wang Z."/>
            <person name="Yu L."/>
            <person name="Li Y."/>
            <person name="Sun Y."/>
            <person name="Li W."/>
            <person name="Chen Y."/>
            <person name="Li Y."/>
            <person name="Zhang Y."/>
            <person name="Ai D."/>
            <person name="Zhao J."/>
            <person name="Shang C."/>
            <person name="Ma Y."/>
            <person name="Wu B."/>
            <person name="Wang M."/>
            <person name="Gao L."/>
            <person name="Sun D."/>
            <person name="Zhang P."/>
            <person name="Guo F."/>
            <person name="Wang W."/>
            <person name="Li Y."/>
            <person name="Wang J."/>
            <person name="Varshney R.K."/>
            <person name="Wang J."/>
            <person name="Ling H.Q."/>
            <person name="Wan P."/>
        </authorList>
    </citation>
    <scope>NUCLEOTIDE SEQUENCE</scope>
    <source>
        <strain evidence="3">cv. Jingnong 6</strain>
    </source>
</reference>
<evidence type="ECO:0000256" key="1">
    <source>
        <dbReference type="SAM" id="MobiDB-lite"/>
    </source>
</evidence>
<evidence type="ECO:0000313" key="3">
    <source>
        <dbReference type="Proteomes" id="UP000053144"/>
    </source>
</evidence>
<protein>
    <submittedName>
        <fullName evidence="2">Uncharacterized protein</fullName>
    </submittedName>
</protein>
<sequence>MNVVQLSSSKESSGRGGREFASGGGRPSSPRAISETTISLHVGGVDVDDEGEVLVDCLSIIRGYDWASHEVGSYTLCFQKKEDLEWWANRSCVVRDGKDVALIWLTISKVNKQVYHGKGGSPKDFFFVCPARAECCSHPTAFERLDVYASFHGGMFFLGDNPHNPCFPSLLSRFKTKYFKVVIRKSGRSEFVDEAGFPLFPFHWIRDPRKVASWPPGSMTPDKVEAVRIIKGLPRRLCARSLIECLYHEEFDEQAFGIMFVSLLESAISLLQGRRWAACHRRFETLDWPPTPLMTTTRVEVPQSAPLVDLE</sequence>
<dbReference type="Proteomes" id="UP000053144">
    <property type="component" value="Unassembled WGS sequence"/>
</dbReference>
<organism evidence="2 3">
    <name type="scientific">Phaseolus angularis</name>
    <name type="common">Azuki bean</name>
    <name type="synonym">Vigna angularis</name>
    <dbReference type="NCBI Taxonomy" id="3914"/>
    <lineage>
        <taxon>Eukaryota</taxon>
        <taxon>Viridiplantae</taxon>
        <taxon>Streptophyta</taxon>
        <taxon>Embryophyta</taxon>
        <taxon>Tracheophyta</taxon>
        <taxon>Spermatophyta</taxon>
        <taxon>Magnoliopsida</taxon>
        <taxon>eudicotyledons</taxon>
        <taxon>Gunneridae</taxon>
        <taxon>Pentapetalae</taxon>
        <taxon>rosids</taxon>
        <taxon>fabids</taxon>
        <taxon>Fabales</taxon>
        <taxon>Fabaceae</taxon>
        <taxon>Papilionoideae</taxon>
        <taxon>50 kb inversion clade</taxon>
        <taxon>NPAAA clade</taxon>
        <taxon>indigoferoid/millettioid clade</taxon>
        <taxon>Phaseoleae</taxon>
        <taxon>Vigna</taxon>
    </lineage>
</organism>